<evidence type="ECO:0000313" key="1">
    <source>
        <dbReference type="EMBL" id="KKG00081.1"/>
    </source>
</evidence>
<gene>
    <name evidence="1" type="ORF">DU47_00845</name>
    <name evidence="2" type="ORF">DU80_05160</name>
</gene>
<dbReference type="PATRIC" id="fig|2209.56.peg.1129"/>
<sequence length="64" mass="7210">MPVTSVMGVVTSDNMCIFSSDKYIQFLAEKFLKPLKNLMKKAISSDSFSSPGQLKKLYRLGYII</sequence>
<dbReference type="EMBL" id="JJQU01000024">
    <property type="protein sequence ID" value="KKH90390.1"/>
    <property type="molecule type" value="Genomic_DNA"/>
</dbReference>
<dbReference type="Proteomes" id="UP000034152">
    <property type="component" value="Unassembled WGS sequence"/>
</dbReference>
<dbReference type="EMBL" id="JJOS01000108">
    <property type="protein sequence ID" value="KKG00081.1"/>
    <property type="molecule type" value="Genomic_DNA"/>
</dbReference>
<organism evidence="1 4">
    <name type="scientific">Methanosarcina mazei</name>
    <name type="common">Methanosarcina frisia</name>
    <dbReference type="NCBI Taxonomy" id="2209"/>
    <lineage>
        <taxon>Archaea</taxon>
        <taxon>Methanobacteriati</taxon>
        <taxon>Methanobacteriota</taxon>
        <taxon>Stenosarchaea group</taxon>
        <taxon>Methanomicrobia</taxon>
        <taxon>Methanosarcinales</taxon>
        <taxon>Methanosarcinaceae</taxon>
        <taxon>Methanosarcina</taxon>
    </lineage>
</organism>
<dbReference type="AlphaFoldDB" id="A0A0F8BET9"/>
<protein>
    <submittedName>
        <fullName evidence="1">Uncharacterized protein</fullName>
    </submittedName>
</protein>
<evidence type="ECO:0000313" key="3">
    <source>
        <dbReference type="Proteomes" id="UP000034152"/>
    </source>
</evidence>
<proteinExistence type="predicted"/>
<keyword evidence="4" id="KW-1185">Reference proteome</keyword>
<reference evidence="3 4" key="1">
    <citation type="journal article" date="2015" name="ISME J.">
        <title>Genomic and phenotypic differentiation among Methanosarcina mazei populations from Columbia River sediment.</title>
        <authorList>
            <person name="Youngblut N.D."/>
            <person name="Wirth J.S."/>
            <person name="Henriksen J.R."/>
            <person name="Smith M."/>
            <person name="Simon H."/>
            <person name="Metcalf W.W."/>
            <person name="Whitaker R.J."/>
        </authorList>
    </citation>
    <scope>NUCLEOTIDE SEQUENCE [LARGE SCALE GENOMIC DNA]</scope>
    <source>
        <strain evidence="2 3">1.H.M.2.1</strain>
        <strain evidence="1 4">2.F.A.2.4</strain>
    </source>
</reference>
<accession>A0A0F8BET9</accession>
<evidence type="ECO:0000313" key="2">
    <source>
        <dbReference type="EMBL" id="KKH90390.1"/>
    </source>
</evidence>
<comment type="caution">
    <text evidence="1">The sequence shown here is derived from an EMBL/GenBank/DDBJ whole genome shotgun (WGS) entry which is preliminary data.</text>
</comment>
<name>A0A0F8BET9_METMZ</name>
<evidence type="ECO:0000313" key="4">
    <source>
        <dbReference type="Proteomes" id="UP000034578"/>
    </source>
</evidence>
<dbReference type="Proteomes" id="UP000034578">
    <property type="component" value="Unassembled WGS sequence"/>
</dbReference>